<keyword evidence="2" id="KW-1185">Reference proteome</keyword>
<accession>A0ABU7JPJ9</accession>
<protein>
    <submittedName>
        <fullName evidence="1">Uncharacterized protein</fullName>
    </submittedName>
</protein>
<proteinExistence type="predicted"/>
<dbReference type="EMBL" id="JAUZMZ010000029">
    <property type="protein sequence ID" value="MEE2031961.1"/>
    <property type="molecule type" value="Genomic_DNA"/>
</dbReference>
<gene>
    <name evidence="1" type="ORF">Q8814_07535</name>
</gene>
<dbReference type="Proteomes" id="UP001331936">
    <property type="component" value="Unassembled WGS sequence"/>
</dbReference>
<name>A0ABU7JPJ9_9NOCA</name>
<sequence length="50" mass="5349">MTVNVLLLLALLTIAFAAVAALQRYVERSGVERIPGSAAAPMIRDVRITP</sequence>
<comment type="caution">
    <text evidence="1">The sequence shown here is derived from an EMBL/GenBank/DDBJ whole genome shotgun (WGS) entry which is preliminary data.</text>
</comment>
<organism evidence="1 2">
    <name type="scientific">Rhodococcus chondri</name>
    <dbReference type="NCBI Taxonomy" id="3065941"/>
    <lineage>
        <taxon>Bacteria</taxon>
        <taxon>Bacillati</taxon>
        <taxon>Actinomycetota</taxon>
        <taxon>Actinomycetes</taxon>
        <taxon>Mycobacteriales</taxon>
        <taxon>Nocardiaceae</taxon>
        <taxon>Rhodococcus</taxon>
    </lineage>
</organism>
<evidence type="ECO:0000313" key="1">
    <source>
        <dbReference type="EMBL" id="MEE2031961.1"/>
    </source>
</evidence>
<evidence type="ECO:0000313" key="2">
    <source>
        <dbReference type="Proteomes" id="UP001331936"/>
    </source>
</evidence>
<dbReference type="RefSeq" id="WP_330151395.1">
    <property type="nucleotide sequence ID" value="NZ_JAUZMZ010000029.1"/>
</dbReference>
<reference evidence="1 2" key="1">
    <citation type="submission" date="2023-08" db="EMBL/GenBank/DDBJ databases">
        <authorList>
            <person name="Girao M."/>
            <person name="Carvalho M.F."/>
        </authorList>
    </citation>
    <scope>NUCLEOTIDE SEQUENCE [LARGE SCALE GENOMIC DNA]</scope>
    <source>
        <strain evidence="1 2">CC-R104</strain>
    </source>
</reference>